<dbReference type="SUPFAM" id="SSF49785">
    <property type="entry name" value="Galactose-binding domain-like"/>
    <property type="match status" value="1"/>
</dbReference>
<protein>
    <submittedName>
        <fullName evidence="5">Outer membrane biogenesis protein BamB</fullName>
    </submittedName>
</protein>
<dbReference type="AlphaFoldDB" id="A0A518HNH4"/>
<accession>A0A518HNH4</accession>
<name>A0A518HNH4_9BACT</name>
<feature type="domain" description="Malectin" evidence="3">
    <location>
        <begin position="210"/>
        <end position="335"/>
    </location>
</feature>
<dbReference type="InterPro" id="IPR015943">
    <property type="entry name" value="WD40/YVTN_repeat-like_dom_sf"/>
</dbReference>
<dbReference type="InterPro" id="IPR008979">
    <property type="entry name" value="Galactose-bd-like_sf"/>
</dbReference>
<dbReference type="RefSeq" id="WP_145386035.1">
    <property type="nucleotide sequence ID" value="NZ_CP037423.1"/>
</dbReference>
<dbReference type="KEGG" id="snep:Enr13x_22400"/>
<evidence type="ECO:0000313" key="5">
    <source>
        <dbReference type="EMBL" id="QDV42395.1"/>
    </source>
</evidence>
<feature type="signal peptide" evidence="2">
    <location>
        <begin position="1"/>
        <end position="20"/>
    </location>
</feature>
<proteinExistence type="predicted"/>
<dbReference type="OrthoDB" id="229752at2"/>
<evidence type="ECO:0000256" key="2">
    <source>
        <dbReference type="SAM" id="SignalP"/>
    </source>
</evidence>
<dbReference type="Pfam" id="PF13360">
    <property type="entry name" value="PQQ_2"/>
    <property type="match status" value="1"/>
</dbReference>
<dbReference type="InterPro" id="IPR002372">
    <property type="entry name" value="PQQ_rpt_dom"/>
</dbReference>
<keyword evidence="2" id="KW-0732">Signal</keyword>
<evidence type="ECO:0000259" key="3">
    <source>
        <dbReference type="Pfam" id="PF11721"/>
    </source>
</evidence>
<sequence precursor="true">MIKLYLAGLLLLCSGVIGFAADWPQWQGPDRNSISNEEALLQQWPDGGPALAWRVDGLGGGDSAPAVAGGRLFGMSNRDGKEIVWARSEKDGQELWFTSLGDAIEQRVPQSKEGPGCTPSVDGDRLYVIGMSGRVACVKTRDGSVLWQRSLVDDFGGVLPMWSYRESPLVDGDQVICTPGASDAMIVALNKTTGETIWKSQMPGESADVQADAQSDPPSREASPQRGSAPEITGSEHAELFQSEHWGMTGFAYKVPSGNYLAKLYFAETYNGITDAGQRVFTFNVEEKAFKDFDIWEKAGGPRKAYIESVPVEVTDGELNITFTRQVENPAIKAIEIVPQGIGAKSIETIRINAGRSTPWTDAKGQTWLADQGFADGQTNPGSFSFGGGRPAGGGGRGGFGGRGGRGGFGGFGGARSGAAYSSAIAIDFEGQRQYVQLTAKSLIGVSASDGTVLWQYDAPANAMGINCSTPIYHDGLLFAASAYGAGGGAVKLVKGAGGEITAEEVYFTTRMQNHHGGMIVVDGCLYGANGGNGGGVMSCLDFQTGDLLWRDRKGPKGSLLLADGRLYLRGEDDGEMLLIEPSRDGLVERGRFDQPDRSSAKAWAHPIVANGKLYIRDQGLLLCYDVRAE</sequence>
<organism evidence="5 6">
    <name type="scientific">Stieleria neptunia</name>
    <dbReference type="NCBI Taxonomy" id="2527979"/>
    <lineage>
        <taxon>Bacteria</taxon>
        <taxon>Pseudomonadati</taxon>
        <taxon>Planctomycetota</taxon>
        <taxon>Planctomycetia</taxon>
        <taxon>Pirellulales</taxon>
        <taxon>Pirellulaceae</taxon>
        <taxon>Stieleria</taxon>
    </lineage>
</organism>
<dbReference type="Gene3D" id="2.40.10.480">
    <property type="match status" value="1"/>
</dbReference>
<dbReference type="EMBL" id="CP037423">
    <property type="protein sequence ID" value="QDV42395.1"/>
    <property type="molecule type" value="Genomic_DNA"/>
</dbReference>
<dbReference type="PANTHER" id="PTHR34512:SF30">
    <property type="entry name" value="OUTER MEMBRANE PROTEIN ASSEMBLY FACTOR BAMB"/>
    <property type="match status" value="1"/>
</dbReference>
<gene>
    <name evidence="5" type="ORF">Enr13x_22400</name>
</gene>
<dbReference type="Pfam" id="PF11721">
    <property type="entry name" value="Malectin"/>
    <property type="match status" value="1"/>
</dbReference>
<dbReference type="PANTHER" id="PTHR34512">
    <property type="entry name" value="CELL SURFACE PROTEIN"/>
    <property type="match status" value="1"/>
</dbReference>
<feature type="region of interest" description="Disordered" evidence="1">
    <location>
        <begin position="202"/>
        <end position="232"/>
    </location>
</feature>
<keyword evidence="6" id="KW-1185">Reference proteome</keyword>
<dbReference type="SUPFAM" id="SSF50998">
    <property type="entry name" value="Quinoprotein alcohol dehydrogenase-like"/>
    <property type="match status" value="2"/>
</dbReference>
<dbReference type="Proteomes" id="UP000319004">
    <property type="component" value="Chromosome"/>
</dbReference>
<feature type="chain" id="PRO_5021922060" evidence="2">
    <location>
        <begin position="21"/>
        <end position="630"/>
    </location>
</feature>
<reference evidence="5 6" key="1">
    <citation type="submission" date="2019-03" db="EMBL/GenBank/DDBJ databases">
        <title>Deep-cultivation of Planctomycetes and their phenomic and genomic characterization uncovers novel biology.</title>
        <authorList>
            <person name="Wiegand S."/>
            <person name="Jogler M."/>
            <person name="Boedeker C."/>
            <person name="Pinto D."/>
            <person name="Vollmers J."/>
            <person name="Rivas-Marin E."/>
            <person name="Kohn T."/>
            <person name="Peeters S.H."/>
            <person name="Heuer A."/>
            <person name="Rast P."/>
            <person name="Oberbeckmann S."/>
            <person name="Bunk B."/>
            <person name="Jeske O."/>
            <person name="Meyerdierks A."/>
            <person name="Storesund J.E."/>
            <person name="Kallscheuer N."/>
            <person name="Luecker S."/>
            <person name="Lage O.M."/>
            <person name="Pohl T."/>
            <person name="Merkel B.J."/>
            <person name="Hornburger P."/>
            <person name="Mueller R.-W."/>
            <person name="Bruemmer F."/>
            <person name="Labrenz M."/>
            <person name="Spormann A.M."/>
            <person name="Op den Camp H."/>
            <person name="Overmann J."/>
            <person name="Amann R."/>
            <person name="Jetten M.S.M."/>
            <person name="Mascher T."/>
            <person name="Medema M.H."/>
            <person name="Devos D.P."/>
            <person name="Kaster A.-K."/>
            <person name="Ovreas L."/>
            <person name="Rohde M."/>
            <person name="Galperin M.Y."/>
            <person name="Jogler C."/>
        </authorList>
    </citation>
    <scope>NUCLEOTIDE SEQUENCE [LARGE SCALE GENOMIC DNA]</scope>
    <source>
        <strain evidence="5 6">Enr13</strain>
    </source>
</reference>
<dbReference type="Gene3D" id="2.60.120.430">
    <property type="entry name" value="Galactose-binding lectin"/>
    <property type="match status" value="1"/>
</dbReference>
<feature type="domain" description="Pyrrolo-quinoline quinone repeat" evidence="4">
    <location>
        <begin position="427"/>
        <end position="581"/>
    </location>
</feature>
<dbReference type="InterPro" id="IPR021720">
    <property type="entry name" value="Malectin_dom"/>
</dbReference>
<evidence type="ECO:0000259" key="4">
    <source>
        <dbReference type="Pfam" id="PF13360"/>
    </source>
</evidence>
<dbReference type="InterPro" id="IPR011047">
    <property type="entry name" value="Quinoprotein_ADH-like_sf"/>
</dbReference>
<evidence type="ECO:0000256" key="1">
    <source>
        <dbReference type="SAM" id="MobiDB-lite"/>
    </source>
</evidence>
<dbReference type="Gene3D" id="2.130.10.10">
    <property type="entry name" value="YVTN repeat-like/Quinoprotein amine dehydrogenase"/>
    <property type="match status" value="1"/>
</dbReference>
<evidence type="ECO:0000313" key="6">
    <source>
        <dbReference type="Proteomes" id="UP000319004"/>
    </source>
</evidence>